<name>A0A2S7WDZ6_9FLAO</name>
<keyword evidence="2" id="KW-1185">Reference proteome</keyword>
<proteinExistence type="predicted"/>
<protein>
    <submittedName>
        <fullName evidence="1">Uncharacterized protein</fullName>
    </submittedName>
</protein>
<gene>
    <name evidence="1" type="ORF">BTO13_11585</name>
</gene>
<reference evidence="1 2" key="1">
    <citation type="submission" date="2016-12" db="EMBL/GenBank/DDBJ databases">
        <title>Trade-off between light-utilization and light-protection in marine flavobacteria.</title>
        <authorList>
            <person name="Kumagai Y."/>
            <person name="Yoshizawa S."/>
            <person name="Kogure K."/>
            <person name="Iwasaki W."/>
        </authorList>
    </citation>
    <scope>NUCLEOTIDE SEQUENCE [LARGE SCALE GENOMIC DNA]</scope>
    <source>
        <strain evidence="1 2">KCTC 22729</strain>
    </source>
</reference>
<dbReference type="AlphaFoldDB" id="A0A2S7WDZ6"/>
<dbReference type="OrthoDB" id="1202716at2"/>
<dbReference type="RefSeq" id="WP_105046978.1">
    <property type="nucleotide sequence ID" value="NZ_CP150662.1"/>
</dbReference>
<evidence type="ECO:0000313" key="2">
    <source>
        <dbReference type="Proteomes" id="UP000237608"/>
    </source>
</evidence>
<evidence type="ECO:0000313" key="1">
    <source>
        <dbReference type="EMBL" id="PQJ75823.1"/>
    </source>
</evidence>
<dbReference type="EMBL" id="MSCL01000001">
    <property type="protein sequence ID" value="PQJ75823.1"/>
    <property type="molecule type" value="Genomic_DNA"/>
</dbReference>
<comment type="caution">
    <text evidence="1">The sequence shown here is derived from an EMBL/GenBank/DDBJ whole genome shotgun (WGS) entry which is preliminary data.</text>
</comment>
<accession>A0A2S7WDZ6</accession>
<dbReference type="Proteomes" id="UP000237608">
    <property type="component" value="Unassembled WGS sequence"/>
</dbReference>
<sequence>MKKIIILFIIFSSCKKEVYYYPSKKFFDENKTTEISIDNLNFKQITDSIRNELYNKRNLYIKVIEFNKTYIISPFANTGGYIRERNMLKIINDSIFRMDKTYHISHLSKFLKLHYENNNKEIDLPFSYKRAFIELSLEPNADSKKLKNYLLKILETYNKTEIVSKDSIELGIMLDYPLDRIFPNPPPPIPIEIEE</sequence>
<organism evidence="1 2">
    <name type="scientific">Polaribacter gangjinensis</name>
    <dbReference type="NCBI Taxonomy" id="574710"/>
    <lineage>
        <taxon>Bacteria</taxon>
        <taxon>Pseudomonadati</taxon>
        <taxon>Bacteroidota</taxon>
        <taxon>Flavobacteriia</taxon>
        <taxon>Flavobacteriales</taxon>
        <taxon>Flavobacteriaceae</taxon>
    </lineage>
</organism>